<dbReference type="RefSeq" id="WP_065658582.1">
    <property type="nucleotide sequence ID" value="NZ_CP123838.1"/>
</dbReference>
<feature type="signal peptide" evidence="2">
    <location>
        <begin position="1"/>
        <end position="21"/>
    </location>
</feature>
<evidence type="ECO:0000313" key="4">
    <source>
        <dbReference type="Proteomes" id="UP000702952"/>
    </source>
</evidence>
<dbReference type="AlphaFoldDB" id="A0AA44F8R6"/>
<comment type="caution">
    <text evidence="3">The sequence shown here is derived from an EMBL/GenBank/DDBJ whole genome shotgun (WGS) entry which is preliminary data.</text>
</comment>
<evidence type="ECO:0000313" key="3">
    <source>
        <dbReference type="EMBL" id="NTC30629.1"/>
    </source>
</evidence>
<dbReference type="Proteomes" id="UP000702952">
    <property type="component" value="Unassembled WGS sequence"/>
</dbReference>
<evidence type="ECO:0008006" key="5">
    <source>
        <dbReference type="Google" id="ProtNLM"/>
    </source>
</evidence>
<dbReference type="PROSITE" id="PS51257">
    <property type="entry name" value="PROKAR_LIPOPROTEIN"/>
    <property type="match status" value="1"/>
</dbReference>
<organism evidence="3 4">
    <name type="scientific">Agrobacterium tumefaciens</name>
    <dbReference type="NCBI Taxonomy" id="358"/>
    <lineage>
        <taxon>Bacteria</taxon>
        <taxon>Pseudomonadati</taxon>
        <taxon>Pseudomonadota</taxon>
        <taxon>Alphaproteobacteria</taxon>
        <taxon>Hyphomicrobiales</taxon>
        <taxon>Rhizobiaceae</taxon>
        <taxon>Rhizobium/Agrobacterium group</taxon>
        <taxon>Agrobacterium</taxon>
        <taxon>Agrobacterium tumefaciens complex</taxon>
    </lineage>
</organism>
<feature type="region of interest" description="Disordered" evidence="1">
    <location>
        <begin position="109"/>
        <end position="132"/>
    </location>
</feature>
<gene>
    <name evidence="3" type="ORF">G6M46_21080</name>
</gene>
<keyword evidence="2" id="KW-0732">Signal</keyword>
<protein>
    <recommendedName>
        <fullName evidence="5">Lipoprotein</fullName>
    </recommendedName>
</protein>
<accession>A0AA44F8R6</accession>
<evidence type="ECO:0000256" key="1">
    <source>
        <dbReference type="SAM" id="MobiDB-lite"/>
    </source>
</evidence>
<proteinExistence type="predicted"/>
<sequence length="155" mass="16592">MKSRIALLCLILLTSCQTVEKADSRFALSNKSGPAFKVTGRSAVSPEQLKKDMTSRAAQEAQRRGYPVVVLVNNSPVRTENGLHTMTATYMGLSSFAEAGKRQALDVNSSLETDSVSGRRQTTNPSKYGGGLFLPSTAEGRAADATMKAVSETLF</sequence>
<feature type="compositionally biased region" description="Polar residues" evidence="1">
    <location>
        <begin position="109"/>
        <end position="126"/>
    </location>
</feature>
<name>A0AA44F8R6_AGRTU</name>
<evidence type="ECO:0000256" key="2">
    <source>
        <dbReference type="SAM" id="SignalP"/>
    </source>
</evidence>
<reference evidence="3" key="1">
    <citation type="journal article" date="2020" name="Science">
        <title>Unexpected conservation and global transmission of agrobacterial virulence plasmids.</title>
        <authorList>
            <person name="Weisberg A.J."/>
            <person name="Davis E.W. 2nd"/>
            <person name="Tabima J."/>
            <person name="Belcher M.S."/>
            <person name="Miller M."/>
            <person name="Kuo C.H."/>
            <person name="Loper J.E."/>
            <person name="Grunwald N.J."/>
            <person name="Putnam M.L."/>
            <person name="Chang J.H."/>
        </authorList>
    </citation>
    <scope>NUCLEOTIDE SEQUENCE</scope>
    <source>
        <strain evidence="3">17-1853-1a</strain>
    </source>
</reference>
<dbReference type="EMBL" id="JAAMAY010000030">
    <property type="protein sequence ID" value="NTC30629.1"/>
    <property type="molecule type" value="Genomic_DNA"/>
</dbReference>
<feature type="chain" id="PRO_5041239495" description="Lipoprotein" evidence="2">
    <location>
        <begin position="22"/>
        <end position="155"/>
    </location>
</feature>